<dbReference type="Pfam" id="PF08861">
    <property type="entry name" value="DUF1828"/>
    <property type="match status" value="1"/>
</dbReference>
<protein>
    <submittedName>
        <fullName evidence="2">DUF1828 domain-containing protein</fullName>
    </submittedName>
</protein>
<name>A0ABS0P2Q1_9BRAD</name>
<feature type="domain" description="DUF1828" evidence="1">
    <location>
        <begin position="27"/>
        <end position="120"/>
    </location>
</feature>
<dbReference type="InterPro" id="IPR014960">
    <property type="entry name" value="DUF1828"/>
</dbReference>
<evidence type="ECO:0000313" key="2">
    <source>
        <dbReference type="EMBL" id="MBH5387362.1"/>
    </source>
</evidence>
<dbReference type="RefSeq" id="WP_197966427.1">
    <property type="nucleotide sequence ID" value="NZ_JACEGD010000011.1"/>
</dbReference>
<evidence type="ECO:0000259" key="1">
    <source>
        <dbReference type="Pfam" id="PF08861"/>
    </source>
</evidence>
<dbReference type="EMBL" id="JACEGD010000011">
    <property type="protein sequence ID" value="MBH5387362.1"/>
    <property type="molecule type" value="Genomic_DNA"/>
</dbReference>
<proteinExistence type="predicted"/>
<comment type="caution">
    <text evidence="2">The sequence shown here is derived from an EMBL/GenBank/DDBJ whole genome shotgun (WGS) entry which is preliminary data.</text>
</comment>
<accession>A0ABS0P2Q1</accession>
<gene>
    <name evidence="2" type="ORF">H1B27_13910</name>
</gene>
<organism evidence="2 3">
    <name type="scientific">Bradyrhizobium diversitatis</name>
    <dbReference type="NCBI Taxonomy" id="2755406"/>
    <lineage>
        <taxon>Bacteria</taxon>
        <taxon>Pseudomonadati</taxon>
        <taxon>Pseudomonadota</taxon>
        <taxon>Alphaproteobacteria</taxon>
        <taxon>Hyphomicrobiales</taxon>
        <taxon>Nitrobacteraceae</taxon>
        <taxon>Bradyrhizobium</taxon>
    </lineage>
</organism>
<dbReference type="Proteomes" id="UP001194539">
    <property type="component" value="Unassembled WGS sequence"/>
</dbReference>
<sequence>MNKEEICRAFCNEISVKEVPAGLAVSTAFRRSDGDAVSFYIVKDSTLPGLVRIEDDGETIPYLEACGVDFTTQTRMKAFHALLKEHGADFDESESIVHTPAMRQEDVPGAALRFVALMLRLADFLLLREEHVESTFKEDAASRIKAALGDRARISENVLVSPQLTEIAPDLIIRTDKRDPVAVFFAQSAPRVYEAIILQMAAIYEARQALSVIALLETENSISRDMQKRASNRLSAITFWRGDEVASIQRIEREAVGAQGLLH</sequence>
<evidence type="ECO:0000313" key="3">
    <source>
        <dbReference type="Proteomes" id="UP001194539"/>
    </source>
</evidence>
<keyword evidence="3" id="KW-1185">Reference proteome</keyword>
<reference evidence="2 3" key="1">
    <citation type="submission" date="2020-07" db="EMBL/GenBank/DDBJ databases">
        <title>Bradyrhizobium diversity isolated from nodules of indigenous legumes of Western Australia.</title>
        <authorList>
            <person name="Klepa M.S."/>
        </authorList>
    </citation>
    <scope>NUCLEOTIDE SEQUENCE [LARGE SCALE GENOMIC DNA]</scope>
    <source>
        <strain evidence="2 3">CNPSo 4019</strain>
    </source>
</reference>